<dbReference type="PANTHER" id="PTHR35004">
    <property type="entry name" value="TRANSPOSASE RV3428C-RELATED"/>
    <property type="match status" value="1"/>
</dbReference>
<evidence type="ECO:0000313" key="3">
    <source>
        <dbReference type="EMBL" id="GGP72597.1"/>
    </source>
</evidence>
<sequence length="358" mass="41028">MALRLLYLIFARHIGQLILLGRSTAAKDVELLVLRHEVAVLRRTNPRPRLDWADRAVLAALIRHLPDWLRQHRLVTPGTILRWHRRLVARKWTYPNRTGRPPIDDTVAALIERMSQENAGWGYRRIQGELLKLGHRVAASTVRRVLKRLRVPPAPQRDTDTSWRQFLRAQAAGLLACDFFHVDCAVTLKRVYVFFVMEVATRYVHILGTTTNPDGTWTTQQARNLLMDLDGRADSFRFLIRDRASQFTASFDAVFSGAGIQVVKIPPRSPRANAHAERFVGTIRREATDRLLILNEHHLRAVLDRYVCHYNHRRPHQALQLAPPRPDQPIAEPGRTSTSIRRRAVLGGLINEYEPTAA</sequence>
<dbReference type="RefSeq" id="WP_189225976.1">
    <property type="nucleotide sequence ID" value="NZ_BMRG01000013.1"/>
</dbReference>
<dbReference type="PANTHER" id="PTHR35004:SF7">
    <property type="entry name" value="INTEGRASE PROTEIN"/>
    <property type="match status" value="1"/>
</dbReference>
<gene>
    <name evidence="3" type="ORF">GCM10010185_52410</name>
</gene>
<name>A0A918EF99_9PSEU</name>
<dbReference type="PROSITE" id="PS50994">
    <property type="entry name" value="INTEGRASE"/>
    <property type="match status" value="1"/>
</dbReference>
<dbReference type="EMBL" id="BMRG01000013">
    <property type="protein sequence ID" value="GGP72597.1"/>
    <property type="molecule type" value="Genomic_DNA"/>
</dbReference>
<protein>
    <recommendedName>
        <fullName evidence="2">Integrase catalytic domain-containing protein</fullName>
    </recommendedName>
</protein>
<dbReference type="InterPro" id="IPR001584">
    <property type="entry name" value="Integrase_cat-core"/>
</dbReference>
<dbReference type="GO" id="GO:0003676">
    <property type="term" value="F:nucleic acid binding"/>
    <property type="evidence" value="ECO:0007669"/>
    <property type="project" value="InterPro"/>
</dbReference>
<keyword evidence="4" id="KW-1185">Reference proteome</keyword>
<reference evidence="3" key="2">
    <citation type="submission" date="2020-09" db="EMBL/GenBank/DDBJ databases">
        <authorList>
            <person name="Sun Q."/>
            <person name="Ohkuma M."/>
        </authorList>
    </citation>
    <scope>NUCLEOTIDE SEQUENCE</scope>
    <source>
        <strain evidence="3">JCM 3313</strain>
    </source>
</reference>
<dbReference type="InterPro" id="IPR012337">
    <property type="entry name" value="RNaseH-like_sf"/>
</dbReference>
<comment type="caution">
    <text evidence="3">The sequence shown here is derived from an EMBL/GenBank/DDBJ whole genome shotgun (WGS) entry which is preliminary data.</text>
</comment>
<organism evidence="3 4">
    <name type="scientific">Saccharothrix coeruleofusca</name>
    <dbReference type="NCBI Taxonomy" id="33919"/>
    <lineage>
        <taxon>Bacteria</taxon>
        <taxon>Bacillati</taxon>
        <taxon>Actinomycetota</taxon>
        <taxon>Actinomycetes</taxon>
        <taxon>Pseudonocardiales</taxon>
        <taxon>Pseudonocardiaceae</taxon>
        <taxon>Saccharothrix</taxon>
    </lineage>
</organism>
<evidence type="ECO:0000259" key="2">
    <source>
        <dbReference type="PROSITE" id="PS50994"/>
    </source>
</evidence>
<evidence type="ECO:0000313" key="4">
    <source>
        <dbReference type="Proteomes" id="UP000639606"/>
    </source>
</evidence>
<dbReference type="InterPro" id="IPR036397">
    <property type="entry name" value="RNaseH_sf"/>
</dbReference>
<dbReference type="Pfam" id="PF13683">
    <property type="entry name" value="rve_3"/>
    <property type="match status" value="1"/>
</dbReference>
<dbReference type="AlphaFoldDB" id="A0A918EF99"/>
<dbReference type="Gene3D" id="3.30.420.10">
    <property type="entry name" value="Ribonuclease H-like superfamily/Ribonuclease H"/>
    <property type="match status" value="1"/>
</dbReference>
<feature type="domain" description="Integrase catalytic" evidence="2">
    <location>
        <begin position="151"/>
        <end position="331"/>
    </location>
</feature>
<feature type="region of interest" description="Disordered" evidence="1">
    <location>
        <begin position="317"/>
        <end position="338"/>
    </location>
</feature>
<dbReference type="GO" id="GO:0015074">
    <property type="term" value="P:DNA integration"/>
    <property type="evidence" value="ECO:0007669"/>
    <property type="project" value="InterPro"/>
</dbReference>
<proteinExistence type="predicted"/>
<reference evidence="3" key="1">
    <citation type="journal article" date="2014" name="Int. J. Syst. Evol. Microbiol.">
        <title>Complete genome sequence of Corynebacterium casei LMG S-19264T (=DSM 44701T), isolated from a smear-ripened cheese.</title>
        <authorList>
            <consortium name="US DOE Joint Genome Institute (JGI-PGF)"/>
            <person name="Walter F."/>
            <person name="Albersmeier A."/>
            <person name="Kalinowski J."/>
            <person name="Ruckert C."/>
        </authorList>
    </citation>
    <scope>NUCLEOTIDE SEQUENCE</scope>
    <source>
        <strain evidence="3">JCM 3313</strain>
    </source>
</reference>
<accession>A0A918EF99</accession>
<dbReference type="Proteomes" id="UP000639606">
    <property type="component" value="Unassembled WGS sequence"/>
</dbReference>
<evidence type="ECO:0000256" key="1">
    <source>
        <dbReference type="SAM" id="MobiDB-lite"/>
    </source>
</evidence>
<dbReference type="SUPFAM" id="SSF53098">
    <property type="entry name" value="Ribonuclease H-like"/>
    <property type="match status" value="1"/>
</dbReference>